<accession>A0A5B7CQF3</accession>
<reference evidence="2 3" key="1">
    <citation type="submission" date="2019-05" db="EMBL/GenBank/DDBJ databases">
        <title>Another draft genome of Portunus trituberculatus and its Hox gene families provides insights of decapod evolution.</title>
        <authorList>
            <person name="Jeong J.-H."/>
            <person name="Song I."/>
            <person name="Kim S."/>
            <person name="Choi T."/>
            <person name="Kim D."/>
            <person name="Ryu S."/>
            <person name="Kim W."/>
        </authorList>
    </citation>
    <scope>NUCLEOTIDE SEQUENCE [LARGE SCALE GENOMIC DNA]</scope>
    <source>
        <tissue evidence="2">Muscle</tissue>
    </source>
</reference>
<evidence type="ECO:0000256" key="1">
    <source>
        <dbReference type="SAM" id="MobiDB-lite"/>
    </source>
</evidence>
<proteinExistence type="predicted"/>
<evidence type="ECO:0000313" key="3">
    <source>
        <dbReference type="Proteomes" id="UP000324222"/>
    </source>
</evidence>
<dbReference type="Proteomes" id="UP000324222">
    <property type="component" value="Unassembled WGS sequence"/>
</dbReference>
<dbReference type="AlphaFoldDB" id="A0A5B7CQF3"/>
<name>A0A5B7CQF3_PORTR</name>
<keyword evidence="3" id="KW-1185">Reference proteome</keyword>
<feature type="region of interest" description="Disordered" evidence="1">
    <location>
        <begin position="88"/>
        <end position="122"/>
    </location>
</feature>
<organism evidence="2 3">
    <name type="scientific">Portunus trituberculatus</name>
    <name type="common">Swimming crab</name>
    <name type="synonym">Neptunus trituberculatus</name>
    <dbReference type="NCBI Taxonomy" id="210409"/>
    <lineage>
        <taxon>Eukaryota</taxon>
        <taxon>Metazoa</taxon>
        <taxon>Ecdysozoa</taxon>
        <taxon>Arthropoda</taxon>
        <taxon>Crustacea</taxon>
        <taxon>Multicrustacea</taxon>
        <taxon>Malacostraca</taxon>
        <taxon>Eumalacostraca</taxon>
        <taxon>Eucarida</taxon>
        <taxon>Decapoda</taxon>
        <taxon>Pleocyemata</taxon>
        <taxon>Brachyura</taxon>
        <taxon>Eubrachyura</taxon>
        <taxon>Portunoidea</taxon>
        <taxon>Portunidae</taxon>
        <taxon>Portuninae</taxon>
        <taxon>Portunus</taxon>
    </lineage>
</organism>
<sequence length="122" mass="13947">MMPMSNLPGWQRRRHEWPHKGFSFLPQISPHECGGNQGSNFGSATLPQKQRYLRHTTGLSAGPLLLLIMIGDINRDINNSKSDFLYQRHEDEQKSNLQERCPVSTGRSPKHMQLGKTQHSIQ</sequence>
<protein>
    <submittedName>
        <fullName evidence="2">Uncharacterized protein</fullName>
    </submittedName>
</protein>
<evidence type="ECO:0000313" key="2">
    <source>
        <dbReference type="EMBL" id="MPC11041.1"/>
    </source>
</evidence>
<dbReference type="EMBL" id="VSRR010000142">
    <property type="protein sequence ID" value="MPC11041.1"/>
    <property type="molecule type" value="Genomic_DNA"/>
</dbReference>
<gene>
    <name evidence="2" type="ORF">E2C01_003693</name>
</gene>
<comment type="caution">
    <text evidence="2">The sequence shown here is derived from an EMBL/GenBank/DDBJ whole genome shotgun (WGS) entry which is preliminary data.</text>
</comment>